<protein>
    <submittedName>
        <fullName evidence="1">Uncharacterized protein</fullName>
    </submittedName>
</protein>
<sequence length="87" mass="9320">MKLQLACFKPHSAANRNVGQAKGLPHIAACCLTGCTNGSFIRLEGRPCPPGSVAVESLVTIEFAGVAEMGELDRPLIPLLISYYYEL</sequence>
<organism evidence="1">
    <name type="scientific">uncultured Chloroflexota bacterium</name>
    <dbReference type="NCBI Taxonomy" id="166587"/>
    <lineage>
        <taxon>Bacteria</taxon>
        <taxon>Bacillati</taxon>
        <taxon>Chloroflexota</taxon>
        <taxon>environmental samples</taxon>
    </lineage>
</organism>
<proteinExistence type="predicted"/>
<evidence type="ECO:0000313" key="1">
    <source>
        <dbReference type="EMBL" id="BAL56583.1"/>
    </source>
</evidence>
<reference evidence="1" key="1">
    <citation type="journal article" date="2005" name="Environ. Microbiol.">
        <title>Genetic and functional properties of uncultivated thermophilic crenarchaeotes from a subsurface gold mine as revealed by analysis of genome fragments.</title>
        <authorList>
            <person name="Nunoura T."/>
            <person name="Hirayama H."/>
            <person name="Takami H."/>
            <person name="Oida H."/>
            <person name="Nishi S."/>
            <person name="Shimamura S."/>
            <person name="Suzuki Y."/>
            <person name="Inagaki F."/>
            <person name="Takai K."/>
            <person name="Nealson K.H."/>
            <person name="Horikoshi K."/>
        </authorList>
    </citation>
    <scope>NUCLEOTIDE SEQUENCE</scope>
</reference>
<accession>H5SK97</accession>
<gene>
    <name evidence="1" type="ORF">HGMM_F40G09C30</name>
</gene>
<dbReference type="AlphaFoldDB" id="H5SK97"/>
<dbReference type="EMBL" id="AP011752">
    <property type="protein sequence ID" value="BAL56583.1"/>
    <property type="molecule type" value="Genomic_DNA"/>
</dbReference>
<name>H5SK97_9CHLR</name>
<reference evidence="1" key="2">
    <citation type="journal article" date="2012" name="PLoS ONE">
        <title>A Deeply Branching Thermophilic Bacterium with an Ancient Acetyl-CoA Pathway Dominates a Subsurface Ecosystem.</title>
        <authorList>
            <person name="Takami H."/>
            <person name="Noguchi H."/>
            <person name="Takaki Y."/>
            <person name="Uchiyama I."/>
            <person name="Toyoda A."/>
            <person name="Nishi S."/>
            <person name="Chee G.-J."/>
            <person name="Arai W."/>
            <person name="Nunoura T."/>
            <person name="Itoh T."/>
            <person name="Hattori M."/>
            <person name="Takai K."/>
        </authorList>
    </citation>
    <scope>NUCLEOTIDE SEQUENCE</scope>
</reference>